<feature type="compositionally biased region" description="Basic and acidic residues" evidence="1">
    <location>
        <begin position="113"/>
        <end position="140"/>
    </location>
</feature>
<sequence length="148" mass="15934">MADQRLQTLSEIKAIESEKHARDDANNPDLPPGTVHKYSAAAKIQSGQELAHPKLRSISGDPLSGEEVHQSVPSAPAGAVDEDRLVDKLNREAAYTQRQGGSIAAEKTAVAARKLEAAKTQDDRWVENHAGEDPRADQEIAKGLGRLP</sequence>
<evidence type="ECO:0000313" key="2">
    <source>
        <dbReference type="EMBL" id="TFY52906.1"/>
    </source>
</evidence>
<feature type="region of interest" description="Disordered" evidence="1">
    <location>
        <begin position="96"/>
        <end position="148"/>
    </location>
</feature>
<evidence type="ECO:0000256" key="1">
    <source>
        <dbReference type="SAM" id="MobiDB-lite"/>
    </source>
</evidence>
<dbReference type="AlphaFoldDB" id="A0A4Y9XS29"/>
<feature type="compositionally biased region" description="Basic and acidic residues" evidence="1">
    <location>
        <begin position="15"/>
        <end position="25"/>
    </location>
</feature>
<protein>
    <submittedName>
        <fullName evidence="2">Uncharacterized protein</fullName>
    </submittedName>
</protein>
<feature type="region of interest" description="Disordered" evidence="1">
    <location>
        <begin position="15"/>
        <end position="83"/>
    </location>
</feature>
<dbReference type="Proteomes" id="UP000298390">
    <property type="component" value="Unassembled WGS sequence"/>
</dbReference>
<accession>A0A4Y9XS29</accession>
<comment type="caution">
    <text evidence="2">The sequence shown here is derived from an EMBL/GenBank/DDBJ whole genome shotgun (WGS) entry which is preliminary data.</text>
</comment>
<gene>
    <name evidence="2" type="ORF">EVJ58_g9749</name>
</gene>
<proteinExistence type="predicted"/>
<name>A0A4Y9XS29_9APHY</name>
<evidence type="ECO:0000313" key="3">
    <source>
        <dbReference type="Proteomes" id="UP000298390"/>
    </source>
</evidence>
<reference evidence="2 3" key="1">
    <citation type="submission" date="2019-01" db="EMBL/GenBank/DDBJ databases">
        <title>Genome sequencing of the rare red list fungi Fomitopsis rosea.</title>
        <authorList>
            <person name="Buettner E."/>
            <person name="Kellner H."/>
        </authorList>
    </citation>
    <scope>NUCLEOTIDE SEQUENCE [LARGE SCALE GENOMIC DNA]</scope>
    <source>
        <strain evidence="2 3">DSM 105464</strain>
    </source>
</reference>
<organism evidence="2 3">
    <name type="scientific">Rhodofomes roseus</name>
    <dbReference type="NCBI Taxonomy" id="34475"/>
    <lineage>
        <taxon>Eukaryota</taxon>
        <taxon>Fungi</taxon>
        <taxon>Dikarya</taxon>
        <taxon>Basidiomycota</taxon>
        <taxon>Agaricomycotina</taxon>
        <taxon>Agaricomycetes</taxon>
        <taxon>Polyporales</taxon>
        <taxon>Rhodofomes</taxon>
    </lineage>
</organism>
<dbReference type="EMBL" id="SEKV01000902">
    <property type="protein sequence ID" value="TFY52906.1"/>
    <property type="molecule type" value="Genomic_DNA"/>
</dbReference>